<dbReference type="PANTHER" id="PTHR48103">
    <property type="entry name" value="MIDASIN-RELATED"/>
    <property type="match status" value="1"/>
</dbReference>
<gene>
    <name evidence="4" type="ORF">IFM89_027274</name>
</gene>
<evidence type="ECO:0000256" key="2">
    <source>
        <dbReference type="ARBA" id="ARBA00022840"/>
    </source>
</evidence>
<accession>A0A835IRM2</accession>
<dbReference type="OrthoDB" id="5186at2759"/>
<dbReference type="GO" id="GO:0000055">
    <property type="term" value="P:ribosomal large subunit export from nucleus"/>
    <property type="evidence" value="ECO:0007669"/>
    <property type="project" value="TreeGrafter"/>
</dbReference>
<feature type="domain" description="ATPase dynein-related AAA" evidence="3">
    <location>
        <begin position="3"/>
        <end position="40"/>
    </location>
</feature>
<dbReference type="Gene3D" id="3.40.50.300">
    <property type="entry name" value="P-loop containing nucleotide triphosphate hydrolases"/>
    <property type="match status" value="1"/>
</dbReference>
<comment type="caution">
    <text evidence="4">The sequence shown here is derived from an EMBL/GenBank/DDBJ whole genome shotgun (WGS) entry which is preliminary data.</text>
</comment>
<dbReference type="Proteomes" id="UP000631114">
    <property type="component" value="Unassembled WGS sequence"/>
</dbReference>
<sequence>MAFSFVEGAFITALRNGHWILLDEVNLAPPETLQRLMGVLVGGNGSLCLTERGDVDYIEASSGFPLVWLYESATDAGKRLAVLREEQIF</sequence>
<evidence type="ECO:0000313" key="4">
    <source>
        <dbReference type="EMBL" id="KAF9621708.1"/>
    </source>
</evidence>
<evidence type="ECO:0000256" key="1">
    <source>
        <dbReference type="ARBA" id="ARBA00022741"/>
    </source>
</evidence>
<evidence type="ECO:0000259" key="3">
    <source>
        <dbReference type="Pfam" id="PF07728"/>
    </source>
</evidence>
<dbReference type="InterPro" id="IPR011704">
    <property type="entry name" value="ATPase_dyneun-rel_AAA"/>
</dbReference>
<dbReference type="GO" id="GO:0005524">
    <property type="term" value="F:ATP binding"/>
    <property type="evidence" value="ECO:0007669"/>
    <property type="project" value="UniProtKB-KW"/>
</dbReference>
<keyword evidence="2" id="KW-0067">ATP-binding</keyword>
<dbReference type="AlphaFoldDB" id="A0A835IRM2"/>
<dbReference type="GO" id="GO:0016887">
    <property type="term" value="F:ATP hydrolysis activity"/>
    <property type="evidence" value="ECO:0007669"/>
    <property type="project" value="InterPro"/>
</dbReference>
<protein>
    <recommendedName>
        <fullName evidence="3">ATPase dynein-related AAA domain-containing protein</fullName>
    </recommendedName>
</protein>
<organism evidence="4 5">
    <name type="scientific">Coptis chinensis</name>
    <dbReference type="NCBI Taxonomy" id="261450"/>
    <lineage>
        <taxon>Eukaryota</taxon>
        <taxon>Viridiplantae</taxon>
        <taxon>Streptophyta</taxon>
        <taxon>Embryophyta</taxon>
        <taxon>Tracheophyta</taxon>
        <taxon>Spermatophyta</taxon>
        <taxon>Magnoliopsida</taxon>
        <taxon>Ranunculales</taxon>
        <taxon>Ranunculaceae</taxon>
        <taxon>Coptidoideae</taxon>
        <taxon>Coptis</taxon>
    </lineage>
</organism>
<dbReference type="InterPro" id="IPR027417">
    <property type="entry name" value="P-loop_NTPase"/>
</dbReference>
<dbReference type="PANTHER" id="PTHR48103:SF2">
    <property type="entry name" value="MIDASIN"/>
    <property type="match status" value="1"/>
</dbReference>
<dbReference type="GO" id="GO:0000027">
    <property type="term" value="P:ribosomal large subunit assembly"/>
    <property type="evidence" value="ECO:0007669"/>
    <property type="project" value="TreeGrafter"/>
</dbReference>
<dbReference type="GO" id="GO:0030687">
    <property type="term" value="C:preribosome, large subunit precursor"/>
    <property type="evidence" value="ECO:0007669"/>
    <property type="project" value="TreeGrafter"/>
</dbReference>
<evidence type="ECO:0000313" key="5">
    <source>
        <dbReference type="Proteomes" id="UP000631114"/>
    </source>
</evidence>
<dbReference type="GO" id="GO:0005634">
    <property type="term" value="C:nucleus"/>
    <property type="evidence" value="ECO:0007669"/>
    <property type="project" value="TreeGrafter"/>
</dbReference>
<dbReference type="Pfam" id="PF07728">
    <property type="entry name" value="AAA_5"/>
    <property type="match status" value="1"/>
</dbReference>
<dbReference type="EMBL" id="JADFTS010000002">
    <property type="protein sequence ID" value="KAF9621708.1"/>
    <property type="molecule type" value="Genomic_DNA"/>
</dbReference>
<keyword evidence="5" id="KW-1185">Reference proteome</keyword>
<keyword evidence="1" id="KW-0547">Nucleotide-binding</keyword>
<name>A0A835IRM2_9MAGN</name>
<proteinExistence type="predicted"/>
<reference evidence="4 5" key="1">
    <citation type="submission" date="2020-10" db="EMBL/GenBank/DDBJ databases">
        <title>The Coptis chinensis genome and diversification of protoberbering-type alkaloids.</title>
        <authorList>
            <person name="Wang B."/>
            <person name="Shu S."/>
            <person name="Song C."/>
            <person name="Liu Y."/>
        </authorList>
    </citation>
    <scope>NUCLEOTIDE SEQUENCE [LARGE SCALE GENOMIC DNA]</scope>
    <source>
        <strain evidence="4">HL-2020</strain>
        <tissue evidence="4">Leaf</tissue>
    </source>
</reference>